<keyword evidence="2" id="KW-1185">Reference proteome</keyword>
<dbReference type="Proteomes" id="UP000053257">
    <property type="component" value="Unassembled WGS sequence"/>
</dbReference>
<accession>A0A0C3S1G3</accession>
<organism evidence="1 2">
    <name type="scientific">Phlebiopsis gigantea (strain 11061_1 CR5-6)</name>
    <name type="common">White-rot fungus</name>
    <name type="synonym">Peniophora gigantea</name>
    <dbReference type="NCBI Taxonomy" id="745531"/>
    <lineage>
        <taxon>Eukaryota</taxon>
        <taxon>Fungi</taxon>
        <taxon>Dikarya</taxon>
        <taxon>Basidiomycota</taxon>
        <taxon>Agaricomycotina</taxon>
        <taxon>Agaricomycetes</taxon>
        <taxon>Polyporales</taxon>
        <taxon>Phanerochaetaceae</taxon>
        <taxon>Phlebiopsis</taxon>
    </lineage>
</organism>
<gene>
    <name evidence="1" type="ORF">PHLGIDRAFT_80764</name>
</gene>
<reference evidence="1 2" key="1">
    <citation type="journal article" date="2014" name="PLoS Genet.">
        <title>Analysis of the Phlebiopsis gigantea genome, transcriptome and secretome provides insight into its pioneer colonization strategies of wood.</title>
        <authorList>
            <person name="Hori C."/>
            <person name="Ishida T."/>
            <person name="Igarashi K."/>
            <person name="Samejima M."/>
            <person name="Suzuki H."/>
            <person name="Master E."/>
            <person name="Ferreira P."/>
            <person name="Ruiz-Duenas F.J."/>
            <person name="Held B."/>
            <person name="Canessa P."/>
            <person name="Larrondo L.F."/>
            <person name="Schmoll M."/>
            <person name="Druzhinina I.S."/>
            <person name="Kubicek C.P."/>
            <person name="Gaskell J.A."/>
            <person name="Kersten P."/>
            <person name="St John F."/>
            <person name="Glasner J."/>
            <person name="Sabat G."/>
            <person name="Splinter BonDurant S."/>
            <person name="Syed K."/>
            <person name="Yadav J."/>
            <person name="Mgbeahuruike A.C."/>
            <person name="Kovalchuk A."/>
            <person name="Asiegbu F.O."/>
            <person name="Lackner G."/>
            <person name="Hoffmeister D."/>
            <person name="Rencoret J."/>
            <person name="Gutierrez A."/>
            <person name="Sun H."/>
            <person name="Lindquist E."/>
            <person name="Barry K."/>
            <person name="Riley R."/>
            <person name="Grigoriev I.V."/>
            <person name="Henrissat B."/>
            <person name="Kues U."/>
            <person name="Berka R.M."/>
            <person name="Martinez A.T."/>
            <person name="Covert S.F."/>
            <person name="Blanchette R.A."/>
            <person name="Cullen D."/>
        </authorList>
    </citation>
    <scope>NUCLEOTIDE SEQUENCE [LARGE SCALE GENOMIC DNA]</scope>
    <source>
        <strain evidence="1 2">11061_1 CR5-6</strain>
    </source>
</reference>
<evidence type="ECO:0000313" key="1">
    <source>
        <dbReference type="EMBL" id="KIP01285.1"/>
    </source>
</evidence>
<dbReference type="HOGENOM" id="CLU_1492513_0_0_1"/>
<dbReference type="OrthoDB" id="2772835at2759"/>
<protein>
    <recommendedName>
        <fullName evidence="3">Integrase zinc-binding domain-containing protein</fullName>
    </recommendedName>
</protein>
<proteinExistence type="predicted"/>
<evidence type="ECO:0000313" key="2">
    <source>
        <dbReference type="Proteomes" id="UP000053257"/>
    </source>
</evidence>
<dbReference type="AlphaFoldDB" id="A0A0C3S1G3"/>
<feature type="non-terminal residue" evidence="1">
    <location>
        <position position="195"/>
    </location>
</feature>
<evidence type="ECO:0008006" key="3">
    <source>
        <dbReference type="Google" id="ProtNLM"/>
    </source>
</evidence>
<dbReference type="EMBL" id="KN840834">
    <property type="protein sequence ID" value="KIP01285.1"/>
    <property type="molecule type" value="Genomic_DNA"/>
</dbReference>
<sequence length="195" mass="22890">MKERPHHERIRQTLPSSPFAPTLLRNADDVTYIGREFFLRKQGREQVSLFMIEGELVSLPFTEYRAARIPTPRHRKERLSFEDIPPLGDTVEARRTIPCIGHEHRRPDADSPELWEELAEYLRCGTIPNRLTNETSARRHFEARAQAYMHRDNRLWKVNPHALPRLVVVDRERRKALVAEAHLVCGHRGRDATYM</sequence>
<name>A0A0C3S1G3_PHLG1</name>
<dbReference type="STRING" id="745531.A0A0C3S1G3"/>
<dbReference type="Gene3D" id="1.10.340.70">
    <property type="match status" value="1"/>
</dbReference>